<dbReference type="Gene3D" id="2.30.42.10">
    <property type="match status" value="1"/>
</dbReference>
<dbReference type="SUPFAM" id="SSF50156">
    <property type="entry name" value="PDZ domain-like"/>
    <property type="match status" value="1"/>
</dbReference>
<comment type="caution">
    <text evidence="8">The sequence shown here is derived from an EMBL/GenBank/DDBJ whole genome shotgun (WGS) entry which is preliminary data.</text>
</comment>
<evidence type="ECO:0000256" key="6">
    <source>
        <dbReference type="SAM" id="SignalP"/>
    </source>
</evidence>
<dbReference type="EMBL" id="DTGT01000120">
    <property type="protein sequence ID" value="HGH60425.1"/>
    <property type="molecule type" value="Genomic_DNA"/>
</dbReference>
<organism evidence="8">
    <name type="scientific">Desulfomonile tiedjei</name>
    <dbReference type="NCBI Taxonomy" id="2358"/>
    <lineage>
        <taxon>Bacteria</taxon>
        <taxon>Pseudomonadati</taxon>
        <taxon>Thermodesulfobacteriota</taxon>
        <taxon>Desulfomonilia</taxon>
        <taxon>Desulfomonilales</taxon>
        <taxon>Desulfomonilaceae</taxon>
        <taxon>Desulfomonile</taxon>
    </lineage>
</organism>
<dbReference type="InterPro" id="IPR041489">
    <property type="entry name" value="PDZ_6"/>
</dbReference>
<evidence type="ECO:0000256" key="1">
    <source>
        <dbReference type="ARBA" id="ARBA00009179"/>
    </source>
</evidence>
<dbReference type="PANTHER" id="PTHR32060">
    <property type="entry name" value="TAIL-SPECIFIC PROTEASE"/>
    <property type="match status" value="1"/>
</dbReference>
<dbReference type="InterPro" id="IPR001478">
    <property type="entry name" value="PDZ"/>
</dbReference>
<dbReference type="Pfam" id="PF03572">
    <property type="entry name" value="Peptidase_S41"/>
    <property type="match status" value="1"/>
</dbReference>
<dbReference type="PROSITE" id="PS50106">
    <property type="entry name" value="PDZ"/>
    <property type="match status" value="1"/>
</dbReference>
<evidence type="ECO:0000256" key="4">
    <source>
        <dbReference type="ARBA" id="ARBA00022825"/>
    </source>
</evidence>
<sequence length="492" mass="53526">MMKMSFNLFSCVLAALLIFFATPRSAMGEPLCLLAPRQADLLIAQLTPPEDDSKNRRHTKNQTIHEADPKELFLQVIDMIDRYYVRDVSVRSLLDSVWTRLQFGLLPECIGNDYGYAECQTSAEKCFLDSTEELCRACHVDCNYMINEAVRLLCTGLDAHSSLLDQGMLNELKISTSGTFGGVGMVVASKNNRYVVVSALDGSPAQKAGIKAGDTVVEIDGQPVGGLPLPKVLSMVRGPSGSVMTVLVESPPHNRLRRIKLRRQTIRIAPVRSIMLSHGVGYIRIVNFQEDTSYELMRALSRLAGQSGRPLNGIIIDVRDNPGGLFEEAIKTAGLLKTKGKLTSLKGRNPEITREFYSPLDAPLYEGPLVLLANKGSASGSEVLVGALQGAPNVKVIGQRTFGKASVQGVFALTSSLALRLTTAHYYTADGRDIEGKGIDPDVFLEDLDDHSAPRVGALKASDIESDPVVKAALAYLLHGELPRRSPFPSLF</sequence>
<dbReference type="InterPro" id="IPR029045">
    <property type="entry name" value="ClpP/crotonase-like_dom_sf"/>
</dbReference>
<evidence type="ECO:0000256" key="5">
    <source>
        <dbReference type="RuleBase" id="RU004404"/>
    </source>
</evidence>
<comment type="similarity">
    <text evidence="1 5">Belongs to the peptidase S41A family.</text>
</comment>
<evidence type="ECO:0000256" key="2">
    <source>
        <dbReference type="ARBA" id="ARBA00022670"/>
    </source>
</evidence>
<dbReference type="Pfam" id="PF17820">
    <property type="entry name" value="PDZ_6"/>
    <property type="match status" value="1"/>
</dbReference>
<dbReference type="PANTHER" id="PTHR32060:SF30">
    <property type="entry name" value="CARBOXY-TERMINAL PROCESSING PROTEASE CTPA"/>
    <property type="match status" value="1"/>
</dbReference>
<dbReference type="Gene3D" id="3.90.226.10">
    <property type="entry name" value="2-enoyl-CoA Hydratase, Chain A, domain 1"/>
    <property type="match status" value="1"/>
</dbReference>
<gene>
    <name evidence="8" type="ORF">ENV54_03900</name>
</gene>
<keyword evidence="4 5" id="KW-0720">Serine protease</keyword>
<dbReference type="NCBIfam" id="TIGR00225">
    <property type="entry name" value="prc"/>
    <property type="match status" value="1"/>
</dbReference>
<evidence type="ECO:0000259" key="7">
    <source>
        <dbReference type="PROSITE" id="PS50106"/>
    </source>
</evidence>
<keyword evidence="6" id="KW-0732">Signal</keyword>
<dbReference type="GO" id="GO:0030288">
    <property type="term" value="C:outer membrane-bounded periplasmic space"/>
    <property type="evidence" value="ECO:0007669"/>
    <property type="project" value="TreeGrafter"/>
</dbReference>
<dbReference type="GO" id="GO:0004175">
    <property type="term" value="F:endopeptidase activity"/>
    <property type="evidence" value="ECO:0007669"/>
    <property type="project" value="TreeGrafter"/>
</dbReference>
<dbReference type="CDD" id="cd06782">
    <property type="entry name" value="cpPDZ_CPP-like"/>
    <property type="match status" value="1"/>
</dbReference>
<keyword evidence="2 5" id="KW-0645">Protease</keyword>
<reference evidence="8" key="1">
    <citation type="journal article" date="2020" name="mSystems">
        <title>Genome- and Community-Level Interaction Insights into Carbon Utilization and Element Cycling Functions of Hydrothermarchaeota in Hydrothermal Sediment.</title>
        <authorList>
            <person name="Zhou Z."/>
            <person name="Liu Y."/>
            <person name="Xu W."/>
            <person name="Pan J."/>
            <person name="Luo Z.H."/>
            <person name="Li M."/>
        </authorList>
    </citation>
    <scope>NUCLEOTIDE SEQUENCE [LARGE SCALE GENOMIC DNA]</scope>
    <source>
        <strain evidence="8">SpSt-769</strain>
    </source>
</reference>
<dbReference type="GO" id="GO:0007165">
    <property type="term" value="P:signal transduction"/>
    <property type="evidence" value="ECO:0007669"/>
    <property type="project" value="TreeGrafter"/>
</dbReference>
<dbReference type="AlphaFoldDB" id="A0A7C4ERX0"/>
<dbReference type="Gene3D" id="3.30.750.44">
    <property type="match status" value="1"/>
</dbReference>
<protein>
    <submittedName>
        <fullName evidence="8">S41 family peptidase</fullName>
    </submittedName>
</protein>
<dbReference type="SMART" id="SM00228">
    <property type="entry name" value="PDZ"/>
    <property type="match status" value="1"/>
</dbReference>
<dbReference type="GO" id="GO:0008236">
    <property type="term" value="F:serine-type peptidase activity"/>
    <property type="evidence" value="ECO:0007669"/>
    <property type="project" value="UniProtKB-KW"/>
</dbReference>
<keyword evidence="3 5" id="KW-0378">Hydrolase</keyword>
<accession>A0A7C4ERX0</accession>
<dbReference type="InterPro" id="IPR005151">
    <property type="entry name" value="Tail-specific_protease"/>
</dbReference>
<name>A0A7C4ERX0_9BACT</name>
<proteinExistence type="inferred from homology"/>
<dbReference type="SMART" id="SM00245">
    <property type="entry name" value="TSPc"/>
    <property type="match status" value="1"/>
</dbReference>
<dbReference type="SUPFAM" id="SSF52096">
    <property type="entry name" value="ClpP/crotonase"/>
    <property type="match status" value="1"/>
</dbReference>
<dbReference type="InterPro" id="IPR004447">
    <property type="entry name" value="Peptidase_S41A"/>
</dbReference>
<dbReference type="InterPro" id="IPR036034">
    <property type="entry name" value="PDZ_sf"/>
</dbReference>
<evidence type="ECO:0000313" key="8">
    <source>
        <dbReference type="EMBL" id="HGH60425.1"/>
    </source>
</evidence>
<evidence type="ECO:0000256" key="3">
    <source>
        <dbReference type="ARBA" id="ARBA00022801"/>
    </source>
</evidence>
<feature type="domain" description="PDZ" evidence="7">
    <location>
        <begin position="169"/>
        <end position="251"/>
    </location>
</feature>
<dbReference type="CDD" id="cd07560">
    <property type="entry name" value="Peptidase_S41_CPP"/>
    <property type="match status" value="1"/>
</dbReference>
<feature type="signal peptide" evidence="6">
    <location>
        <begin position="1"/>
        <end position="26"/>
    </location>
</feature>
<feature type="chain" id="PRO_5027743869" evidence="6">
    <location>
        <begin position="27"/>
        <end position="492"/>
    </location>
</feature>
<dbReference type="GO" id="GO:0006508">
    <property type="term" value="P:proteolysis"/>
    <property type="evidence" value="ECO:0007669"/>
    <property type="project" value="UniProtKB-KW"/>
</dbReference>